<dbReference type="SUPFAM" id="SSF101874">
    <property type="entry name" value="YceI-like"/>
    <property type="match status" value="1"/>
</dbReference>
<reference evidence="2 3" key="1">
    <citation type="journal article" date="2014" name="Genome Announc.">
        <title>Draft Genome Sequence of the Algicidal Bacterium Mangrovimonas yunxiaonensis Strain LY01.</title>
        <authorList>
            <person name="Li Y."/>
            <person name="Zhu H."/>
            <person name="Li C."/>
            <person name="Zhang H."/>
            <person name="Chen Z."/>
            <person name="Zheng W."/>
            <person name="Xu H."/>
            <person name="Zheng T."/>
        </authorList>
    </citation>
    <scope>NUCLEOTIDE SEQUENCE [LARGE SCALE GENOMIC DNA]</scope>
    <source>
        <strain evidence="2 3">LY01</strain>
    </source>
</reference>
<dbReference type="AlphaFoldDB" id="A0A084TNZ0"/>
<reference evidence="3" key="2">
    <citation type="submission" date="2014-07" db="EMBL/GenBank/DDBJ databases">
        <title>Genome sequence of Mangrovimonas yunxiaonensis.</title>
        <authorList>
            <person name="Li Y."/>
            <person name="Zheng T."/>
        </authorList>
    </citation>
    <scope>NUCLEOTIDE SEQUENCE [LARGE SCALE GENOMIC DNA]</scope>
    <source>
        <strain evidence="3">LY01</strain>
    </source>
</reference>
<name>A0A084TNZ0_9FLAO</name>
<keyword evidence="3" id="KW-1185">Reference proteome</keyword>
<dbReference type="Gene3D" id="2.40.128.110">
    <property type="entry name" value="Lipid/polyisoprenoid-binding, YceI-like"/>
    <property type="match status" value="1"/>
</dbReference>
<gene>
    <name evidence="2" type="ORF">IA57_01990</name>
</gene>
<organism evidence="2 3">
    <name type="scientific">Mangrovimonas yunxiaonensis</name>
    <dbReference type="NCBI Taxonomy" id="1197477"/>
    <lineage>
        <taxon>Bacteria</taxon>
        <taxon>Pseudomonadati</taxon>
        <taxon>Bacteroidota</taxon>
        <taxon>Flavobacteriia</taxon>
        <taxon>Flavobacteriales</taxon>
        <taxon>Flavobacteriaceae</taxon>
        <taxon>Mangrovimonas</taxon>
    </lineage>
</organism>
<dbReference type="InterPro" id="IPR007372">
    <property type="entry name" value="Lipid/polyisoprenoid-bd_YceI"/>
</dbReference>
<proteinExistence type="predicted"/>
<dbReference type="STRING" id="1197477.IA57_01990"/>
<dbReference type="EMBL" id="JPFK01000002">
    <property type="protein sequence ID" value="KFB02426.1"/>
    <property type="molecule type" value="Genomic_DNA"/>
</dbReference>
<protein>
    <recommendedName>
        <fullName evidence="1">Lipid/polyisoprenoid-binding YceI-like domain-containing protein</fullName>
    </recommendedName>
</protein>
<dbReference type="eggNOG" id="COG2353">
    <property type="taxonomic scope" value="Bacteria"/>
</dbReference>
<evidence type="ECO:0000313" key="3">
    <source>
        <dbReference type="Proteomes" id="UP000028521"/>
    </source>
</evidence>
<comment type="caution">
    <text evidence="2">The sequence shown here is derived from an EMBL/GenBank/DDBJ whole genome shotgun (WGS) entry which is preliminary data.</text>
</comment>
<sequence length="179" mass="20029">MSFTLINETKTTVLLSPESKLYVEGTTNISDFNCKFDINALKGKIPVTFVKHSNNLTFKQAKLTLNNNCFDCGSKGINNDFNKLLKTEDYPQIVLTLNELKQNPAAGNVAEAKLQIDMAGITKPYNIPVNINKENGIRVKGQLDLKISDFKLEPPKKVFGLIKVKDVITIHFDLVLNRC</sequence>
<evidence type="ECO:0000259" key="1">
    <source>
        <dbReference type="Pfam" id="PF04264"/>
    </source>
</evidence>
<feature type="domain" description="Lipid/polyisoprenoid-binding YceI-like" evidence="1">
    <location>
        <begin position="47"/>
        <end position="175"/>
    </location>
</feature>
<dbReference type="Pfam" id="PF04264">
    <property type="entry name" value="YceI"/>
    <property type="match status" value="1"/>
</dbReference>
<dbReference type="InterPro" id="IPR036761">
    <property type="entry name" value="TTHA0802/YceI-like_sf"/>
</dbReference>
<dbReference type="Proteomes" id="UP000028521">
    <property type="component" value="Unassembled WGS sequence"/>
</dbReference>
<accession>A0A084TNZ0</accession>
<evidence type="ECO:0000313" key="2">
    <source>
        <dbReference type="EMBL" id="KFB02426.1"/>
    </source>
</evidence>